<dbReference type="Pfam" id="PF13912">
    <property type="entry name" value="zf-C2H2_6"/>
    <property type="match status" value="1"/>
</dbReference>
<gene>
    <name evidence="15" type="ORF">PODLI_1B042436</name>
</gene>
<dbReference type="SMART" id="SM00355">
    <property type="entry name" value="ZnF_C2H2"/>
    <property type="match status" value="10"/>
</dbReference>
<dbReference type="Pfam" id="PF13894">
    <property type="entry name" value="zf-C2H2_4"/>
    <property type="match status" value="1"/>
</dbReference>
<dbReference type="FunFam" id="3.30.160.60:FF:000690">
    <property type="entry name" value="Zinc finger protein 354C"/>
    <property type="match status" value="1"/>
</dbReference>
<evidence type="ECO:0000313" key="15">
    <source>
        <dbReference type="EMBL" id="CAI5768512.1"/>
    </source>
</evidence>
<evidence type="ECO:0000256" key="2">
    <source>
        <dbReference type="ARBA" id="ARBA00006991"/>
    </source>
</evidence>
<reference evidence="15" key="1">
    <citation type="submission" date="2022-12" db="EMBL/GenBank/DDBJ databases">
        <authorList>
            <person name="Alioto T."/>
            <person name="Alioto T."/>
            <person name="Gomez Garrido J."/>
        </authorList>
    </citation>
    <scope>NUCLEOTIDE SEQUENCE</scope>
</reference>
<dbReference type="InterPro" id="IPR003309">
    <property type="entry name" value="SCAN_dom"/>
</dbReference>
<dbReference type="GO" id="GO:0008270">
    <property type="term" value="F:zinc ion binding"/>
    <property type="evidence" value="ECO:0007669"/>
    <property type="project" value="UniProtKB-KW"/>
</dbReference>
<comment type="subcellular location">
    <subcellularLocation>
        <location evidence="1">Nucleus</location>
    </subcellularLocation>
</comment>
<evidence type="ECO:0000259" key="13">
    <source>
        <dbReference type="PROSITE" id="PS50157"/>
    </source>
</evidence>
<feature type="compositionally biased region" description="Acidic residues" evidence="12">
    <location>
        <begin position="431"/>
        <end position="440"/>
    </location>
</feature>
<feature type="domain" description="SCAN box" evidence="14">
    <location>
        <begin position="337"/>
        <end position="420"/>
    </location>
</feature>
<feature type="domain" description="C2H2-type" evidence="13">
    <location>
        <begin position="610"/>
        <end position="637"/>
    </location>
</feature>
<keyword evidence="7" id="KW-0805">Transcription regulation</keyword>
<feature type="domain" description="C2H2-type" evidence="13">
    <location>
        <begin position="497"/>
        <end position="524"/>
    </location>
</feature>
<comment type="similarity">
    <text evidence="2">Belongs to the krueppel C2H2-type zinc-finger protein family.</text>
</comment>
<dbReference type="SUPFAM" id="SSF47353">
    <property type="entry name" value="Retrovirus capsid dimerization domain-like"/>
    <property type="match status" value="2"/>
</dbReference>
<dbReference type="FunFam" id="3.30.160.60:FF:000029">
    <property type="entry name" value="GLI family zinc finger 4"/>
    <property type="match status" value="1"/>
</dbReference>
<evidence type="ECO:0000256" key="10">
    <source>
        <dbReference type="ARBA" id="ARBA00023242"/>
    </source>
</evidence>
<evidence type="ECO:0000256" key="5">
    <source>
        <dbReference type="ARBA" id="ARBA00022771"/>
    </source>
</evidence>
<keyword evidence="3" id="KW-0479">Metal-binding</keyword>
<evidence type="ECO:0000256" key="8">
    <source>
        <dbReference type="ARBA" id="ARBA00023125"/>
    </source>
</evidence>
<dbReference type="InterPro" id="IPR036236">
    <property type="entry name" value="Znf_C2H2_sf"/>
</dbReference>
<dbReference type="EMBL" id="OX395127">
    <property type="protein sequence ID" value="CAI5768512.1"/>
    <property type="molecule type" value="Genomic_DNA"/>
</dbReference>
<evidence type="ECO:0000256" key="12">
    <source>
        <dbReference type="SAM" id="MobiDB-lite"/>
    </source>
</evidence>
<feature type="region of interest" description="Disordered" evidence="12">
    <location>
        <begin position="426"/>
        <end position="450"/>
    </location>
</feature>
<dbReference type="Proteomes" id="UP001178461">
    <property type="component" value="Chromosome 2"/>
</dbReference>
<keyword evidence="6" id="KW-0862">Zinc</keyword>
<evidence type="ECO:0000256" key="11">
    <source>
        <dbReference type="PROSITE-ProRule" id="PRU00042"/>
    </source>
</evidence>
<dbReference type="InterPro" id="IPR013087">
    <property type="entry name" value="Znf_C2H2_type"/>
</dbReference>
<dbReference type="PROSITE" id="PS50157">
    <property type="entry name" value="ZINC_FINGER_C2H2_2"/>
    <property type="match status" value="10"/>
</dbReference>
<accession>A0AA35JYI8</accession>
<evidence type="ECO:0000256" key="7">
    <source>
        <dbReference type="ARBA" id="ARBA00023015"/>
    </source>
</evidence>
<dbReference type="FunFam" id="3.30.160.60:FF:000506">
    <property type="entry name" value="Zinc finger protein 23"/>
    <property type="match status" value="1"/>
</dbReference>
<dbReference type="FunFam" id="3.30.160.60:FF:000358">
    <property type="entry name" value="zinc finger protein 24"/>
    <property type="match status" value="2"/>
</dbReference>
<dbReference type="PANTHER" id="PTHR24388">
    <property type="entry name" value="ZINC FINGER PROTEIN"/>
    <property type="match status" value="1"/>
</dbReference>
<keyword evidence="4" id="KW-0677">Repeat</keyword>
<feature type="compositionally biased region" description="Polar residues" evidence="12">
    <location>
        <begin position="1"/>
        <end position="12"/>
    </location>
</feature>
<feature type="domain" description="C2H2-type" evidence="13">
    <location>
        <begin position="638"/>
        <end position="665"/>
    </location>
</feature>
<dbReference type="InterPro" id="IPR038269">
    <property type="entry name" value="SCAN_sf"/>
</dbReference>
<proteinExistence type="inferred from homology"/>
<dbReference type="Gene3D" id="3.30.160.60">
    <property type="entry name" value="Classic Zinc Finger"/>
    <property type="match status" value="10"/>
</dbReference>
<dbReference type="GO" id="GO:0005634">
    <property type="term" value="C:nucleus"/>
    <property type="evidence" value="ECO:0007669"/>
    <property type="project" value="UniProtKB-SubCell"/>
</dbReference>
<feature type="domain" description="SCAN box" evidence="14">
    <location>
        <begin position="151"/>
        <end position="229"/>
    </location>
</feature>
<dbReference type="Gene3D" id="1.10.4020.10">
    <property type="entry name" value="DNA breaking-rejoining enzymes"/>
    <property type="match status" value="2"/>
</dbReference>
<feature type="domain" description="C2H2-type" evidence="13">
    <location>
        <begin position="525"/>
        <end position="552"/>
    </location>
</feature>
<keyword evidence="10" id="KW-0539">Nucleus</keyword>
<dbReference type="PROSITE" id="PS50804">
    <property type="entry name" value="SCAN_BOX"/>
    <property type="match status" value="2"/>
</dbReference>
<dbReference type="FunFam" id="3.30.160.60:FF:000096">
    <property type="entry name" value="Zinc finger and BTB domain-containing protein 18 isoform 1"/>
    <property type="match status" value="1"/>
</dbReference>
<dbReference type="SUPFAM" id="SSF57667">
    <property type="entry name" value="beta-beta-alpha zinc fingers"/>
    <property type="match status" value="5"/>
</dbReference>
<dbReference type="SMART" id="SM00431">
    <property type="entry name" value="SCAN"/>
    <property type="match status" value="2"/>
</dbReference>
<dbReference type="InterPro" id="IPR050527">
    <property type="entry name" value="Snail/Krueppel_Znf"/>
</dbReference>
<dbReference type="Pfam" id="PF00096">
    <property type="entry name" value="zf-C2H2"/>
    <property type="match status" value="7"/>
</dbReference>
<evidence type="ECO:0000256" key="4">
    <source>
        <dbReference type="ARBA" id="ARBA00022737"/>
    </source>
</evidence>
<evidence type="ECO:0000256" key="1">
    <source>
        <dbReference type="ARBA" id="ARBA00004123"/>
    </source>
</evidence>
<feature type="domain" description="C2H2-type" evidence="13">
    <location>
        <begin position="694"/>
        <end position="721"/>
    </location>
</feature>
<dbReference type="PROSITE" id="PS00028">
    <property type="entry name" value="ZINC_FINGER_C2H2_1"/>
    <property type="match status" value="10"/>
</dbReference>
<evidence type="ECO:0000256" key="9">
    <source>
        <dbReference type="ARBA" id="ARBA00023163"/>
    </source>
</evidence>
<evidence type="ECO:0000256" key="3">
    <source>
        <dbReference type="ARBA" id="ARBA00022723"/>
    </source>
</evidence>
<evidence type="ECO:0000259" key="14">
    <source>
        <dbReference type="PROSITE" id="PS50804"/>
    </source>
</evidence>
<protein>
    <submittedName>
        <fullName evidence="15">Finger and SCAN domain-containing 12-like</fullName>
    </submittedName>
</protein>
<feature type="domain" description="C2H2-type" evidence="13">
    <location>
        <begin position="722"/>
        <end position="749"/>
    </location>
</feature>
<dbReference type="Pfam" id="PF02023">
    <property type="entry name" value="SCAN"/>
    <property type="match status" value="2"/>
</dbReference>
<keyword evidence="9" id="KW-0804">Transcription</keyword>
<sequence length="777" mass="89023">MKMGNQDTTGDTLQEAPGRKGKSAGFLQDGSIKEFLHRFPGGQVKQEPGEEPTEAPWQELLKKMELPRSEWEKPQLPEEPLDDAKSFLASFERVAKTCRWPREEWAARILPALMGDAEQDFSGLEGKDKEDYGKVKAAILRAEAKNREEQRQRFRCFCYQEAEGPRGTYLRLRGLCYGWLKVERLSKEQILELLILEQFLAILPPEMQSWVKEQGPQACPQAVSLAEDFLLRPGEAKGQEKQESLKMVESPHSGWKMPQWSEEPAPWDDMKVFLASFEQVAQACRWPPEEWAARLLPVFRGEAERTFSSLEAGDKGDYGKVKAAILRQDTIRREKNRQHFRHFCYQEAEGPRGAYCRLQKLCRGWLAVEGHTKEQILDLLVLEQFLAVLQPEMQSWVRGQDPETCSQAVALAEEFLLRRQEAEREEKQVALEEEEEEDANFSDAGQSPWDSEEGHLCVVIKQEVEDGEASPCVDMCKTENEEEPSEASVERFEDAANTCPVCGKNFSCKSDLNRHQRTHTGEKPFRCFECGKSFSRGDYLILHQRLHRGEKPYKCSECGKGFYRSTRLISHKRIHLAEKLYKCSGCSKSFCDQSRLMQHKRTQHSSERPYKCSECGKSFIRKAHLTRHQRIHTGKVLYKCLECDRSFSCSKHLISHQRIHTGEKPHKCPACGKSFNFSGNLTSHLRMHTGEKPFECSECGKTFSRSAHLTLHQRTHTGEKPYSCLECGKSFSQSSNLTSHQRIHTGEKPYKCSVCDKSFGRGDSLISHQKTHVAETI</sequence>
<feature type="domain" description="C2H2-type" evidence="13">
    <location>
        <begin position="666"/>
        <end position="693"/>
    </location>
</feature>
<dbReference type="PANTHER" id="PTHR24388:SF54">
    <property type="entry name" value="PROTEIN ESCARGOT"/>
    <property type="match status" value="1"/>
</dbReference>
<organism evidence="15 16">
    <name type="scientific">Podarcis lilfordi</name>
    <name type="common">Lilford's wall lizard</name>
    <dbReference type="NCBI Taxonomy" id="74358"/>
    <lineage>
        <taxon>Eukaryota</taxon>
        <taxon>Metazoa</taxon>
        <taxon>Chordata</taxon>
        <taxon>Craniata</taxon>
        <taxon>Vertebrata</taxon>
        <taxon>Euteleostomi</taxon>
        <taxon>Lepidosauria</taxon>
        <taxon>Squamata</taxon>
        <taxon>Bifurcata</taxon>
        <taxon>Unidentata</taxon>
        <taxon>Episquamata</taxon>
        <taxon>Laterata</taxon>
        <taxon>Lacertibaenia</taxon>
        <taxon>Lacertidae</taxon>
        <taxon>Podarcis</taxon>
    </lineage>
</organism>
<dbReference type="FunFam" id="3.30.160.60:FF:003000">
    <property type="entry name" value="Zinc finger and SCAN domain-containing 20"/>
    <property type="match status" value="1"/>
</dbReference>
<name>A0AA35JYI8_9SAUR</name>
<dbReference type="GO" id="GO:0000981">
    <property type="term" value="F:DNA-binding transcription factor activity, RNA polymerase II-specific"/>
    <property type="evidence" value="ECO:0007669"/>
    <property type="project" value="TreeGrafter"/>
</dbReference>
<dbReference type="FunFam" id="3.30.160.60:FF:000367">
    <property type="entry name" value="Zinc finger protein 572"/>
    <property type="match status" value="1"/>
</dbReference>
<dbReference type="FunFam" id="3.30.160.60:FF:000016">
    <property type="entry name" value="zinc finger protein 37 homolog"/>
    <property type="match status" value="1"/>
</dbReference>
<dbReference type="GO" id="GO:0000978">
    <property type="term" value="F:RNA polymerase II cis-regulatory region sequence-specific DNA binding"/>
    <property type="evidence" value="ECO:0007669"/>
    <property type="project" value="TreeGrafter"/>
</dbReference>
<evidence type="ECO:0000256" key="6">
    <source>
        <dbReference type="ARBA" id="ARBA00022833"/>
    </source>
</evidence>
<feature type="region of interest" description="Disordered" evidence="12">
    <location>
        <begin position="1"/>
        <end position="59"/>
    </location>
</feature>
<keyword evidence="16" id="KW-1185">Reference proteome</keyword>
<keyword evidence="8" id="KW-0238">DNA-binding</keyword>
<feature type="domain" description="C2H2-type" evidence="13">
    <location>
        <begin position="750"/>
        <end position="777"/>
    </location>
</feature>
<dbReference type="CDD" id="cd07936">
    <property type="entry name" value="SCAN"/>
    <property type="match status" value="2"/>
</dbReference>
<evidence type="ECO:0000313" key="16">
    <source>
        <dbReference type="Proteomes" id="UP001178461"/>
    </source>
</evidence>
<feature type="domain" description="C2H2-type" evidence="13">
    <location>
        <begin position="581"/>
        <end position="609"/>
    </location>
</feature>
<dbReference type="FunFam" id="1.10.4020.10:FF:000001">
    <property type="entry name" value="zinc finger protein 263 isoform X1"/>
    <property type="match status" value="2"/>
</dbReference>
<dbReference type="AlphaFoldDB" id="A0AA35JYI8"/>
<feature type="domain" description="C2H2-type" evidence="13">
    <location>
        <begin position="553"/>
        <end position="580"/>
    </location>
</feature>
<keyword evidence="5 11" id="KW-0863">Zinc-finger</keyword>